<keyword evidence="4" id="KW-1185">Reference proteome</keyword>
<protein>
    <submittedName>
        <fullName evidence="1">Uncharacterized protein</fullName>
    </submittedName>
</protein>
<reference evidence="1" key="1">
    <citation type="journal article" date="2018" name="BMC Genomics">
        <title>Comparative genomics of the wheat fungal pathogen Pyrenophora tritici-repentis reveals chromosomal variations and genome plasticity.</title>
        <authorList>
            <person name="Moolhuijzen P."/>
            <person name="See P.T."/>
            <person name="Hane J.K."/>
            <person name="Shi G."/>
            <person name="Liu Z."/>
            <person name="Oliver R.P."/>
            <person name="Moffat C.S."/>
        </authorList>
    </citation>
    <scope>NUCLEOTIDE SEQUENCE [LARGE SCALE GENOMIC DNA]</scope>
    <source>
        <strain evidence="1">M4</strain>
    </source>
</reference>
<sequence length="51" mass="6088">MGFEKADPSGKYQDRWWYEYGGRRHYRDGDYIPSANSFEDLLEMIAMTLYG</sequence>
<evidence type="ECO:0000313" key="1">
    <source>
        <dbReference type="EMBL" id="KAF7568679.1"/>
    </source>
</evidence>
<organism evidence="1 3">
    <name type="scientific">Pyrenophora tritici-repentis</name>
    <dbReference type="NCBI Taxonomy" id="45151"/>
    <lineage>
        <taxon>Eukaryota</taxon>
        <taxon>Fungi</taxon>
        <taxon>Dikarya</taxon>
        <taxon>Ascomycota</taxon>
        <taxon>Pezizomycotina</taxon>
        <taxon>Dothideomycetes</taxon>
        <taxon>Pleosporomycetidae</taxon>
        <taxon>Pleosporales</taxon>
        <taxon>Pleosporineae</taxon>
        <taxon>Pleosporaceae</taxon>
        <taxon>Pyrenophora</taxon>
    </lineage>
</organism>
<dbReference type="AlphaFoldDB" id="A0A316ZNU3"/>
<dbReference type="EMBL" id="NQIK02000007">
    <property type="protein sequence ID" value="KAF7568679.1"/>
    <property type="molecule type" value="Genomic_DNA"/>
</dbReference>
<dbReference type="Proteomes" id="UP000249757">
    <property type="component" value="Unassembled WGS sequence"/>
</dbReference>
<gene>
    <name evidence="2" type="ORF">Ptr86124_009401</name>
    <name evidence="1" type="ORF">PtrM4_132920</name>
</gene>
<reference evidence="2" key="3">
    <citation type="journal article" date="2022" name="bioRxiv">
        <title>A global pangenome for the wheat fungal pathogen Pyrenophora tritici-repentis and prediction of effector protein structural homology.</title>
        <authorList>
            <person name="Moolhuijzen P."/>
            <person name="See P.T."/>
            <person name="Shi G."/>
            <person name="Powell H.R."/>
            <person name="Cockram J."/>
            <person name="Jorgensen L.N."/>
            <person name="Benslimane H."/>
            <person name="Strelkov S.E."/>
            <person name="Turner J."/>
            <person name="Liu Z."/>
            <person name="Moffat C.S."/>
        </authorList>
    </citation>
    <scope>NUCLEOTIDE SEQUENCE</scope>
    <source>
        <strain evidence="2">86-124</strain>
    </source>
</reference>
<comment type="caution">
    <text evidence="1">The sequence shown here is derived from an EMBL/GenBank/DDBJ whole genome shotgun (WGS) entry which is preliminary data.</text>
</comment>
<evidence type="ECO:0000313" key="3">
    <source>
        <dbReference type="Proteomes" id="UP000245464"/>
    </source>
</evidence>
<reference evidence="4" key="4">
    <citation type="journal article" date="2022" name="Microb. Genom.">
        <title>A global pangenome for the wheat fungal pathogen Pyrenophora tritici-repentis and prediction of effector protein structural homology.</title>
        <authorList>
            <person name="Moolhuijzen P.M."/>
            <person name="See P.T."/>
            <person name="Shi G."/>
            <person name="Powell H.R."/>
            <person name="Cockram J."/>
            <person name="Jorgensen L.N."/>
            <person name="Benslimane H."/>
            <person name="Strelkov S.E."/>
            <person name="Turner J."/>
            <person name="Liu Z."/>
            <person name="Moffat C.S."/>
        </authorList>
    </citation>
    <scope>NUCLEOTIDE SEQUENCE [LARGE SCALE GENOMIC DNA]</scope>
</reference>
<name>A0A316ZNU3_9PLEO</name>
<dbReference type="EMBL" id="NRDI02000013">
    <property type="protein sequence ID" value="KAI1511757.1"/>
    <property type="molecule type" value="Genomic_DNA"/>
</dbReference>
<proteinExistence type="predicted"/>
<evidence type="ECO:0000313" key="2">
    <source>
        <dbReference type="EMBL" id="KAI1511757.1"/>
    </source>
</evidence>
<evidence type="ECO:0000313" key="4">
    <source>
        <dbReference type="Proteomes" id="UP000249757"/>
    </source>
</evidence>
<accession>A0A316ZNU3</accession>
<dbReference type="Proteomes" id="UP000245464">
    <property type="component" value="Chromosome 7"/>
</dbReference>
<reference evidence="2" key="2">
    <citation type="submission" date="2021-05" db="EMBL/GenBank/DDBJ databases">
        <authorList>
            <person name="Moolhuijzen P.M."/>
            <person name="Moffat C.S."/>
        </authorList>
    </citation>
    <scope>NUCLEOTIDE SEQUENCE</scope>
    <source>
        <strain evidence="2">86-124</strain>
    </source>
</reference>